<accession>A0A0V0R2M0</accession>
<feature type="binding site" evidence="9">
    <location>
        <position position="67"/>
    </location>
    <ligand>
        <name>FAD</name>
        <dbReference type="ChEBI" id="CHEBI:57692"/>
    </ligand>
</feature>
<dbReference type="FunCoup" id="A0A0V0R2M0">
    <property type="interactions" value="106"/>
</dbReference>
<dbReference type="EMBL" id="LDAU01000058">
    <property type="protein sequence ID" value="KRX08758.1"/>
    <property type="molecule type" value="Genomic_DNA"/>
</dbReference>
<sequence>MQIAKKQKFQNILFKKILTTSIADNFYSFAIIGSGPAAFMTAKVLQKKFQDDCSIHMFEKQFSPFGLLRYGVAPDHIPIKNVQNELAEVAEQDNFYFYGNVEIGKDVKIEEIKDKFSGIIYAYGAETDKKLNIKGEREYEQTQVFGAQTIVKWYNKHPDFRNFKLQLSKIKNVAIIGNGNVAIDIARILSKNTQELEQTEISENCLEQLKQSSISNIHIIGRRGVVQSAFNLKEIRQFARVDGVKLYMWEKDFDLNEASKQESTLIKGNFDATLRGNSRKLEFLKKSMNLIKDEENYQQILKDDSHKKIIFNFCQGPVEIQKENDQQKQQVDQLILKLQNMKLEGEAFKQTCSPIENSFMNLKTDLIIRSIGYKSQNINQNLNWNQKSNILVTDPDTGTLIDIQNQLTSNEFAAGWIKTGPLGVLESTYQSSIDSCTKLFEKIDKNEIEEKEDPHDDLLDYLPKRYTSWETWKLLDEWEINEGKKVNKIRSKIDNQEQVDKILYEIYPWTCNKA</sequence>
<dbReference type="InterPro" id="IPR021163">
    <property type="entry name" value="Ferredox_Rdtase_adrenod"/>
</dbReference>
<dbReference type="GO" id="GO:0016491">
    <property type="term" value="F:oxidoreductase activity"/>
    <property type="evidence" value="ECO:0007669"/>
    <property type="project" value="UniProtKB-KW"/>
</dbReference>
<feature type="binding site" evidence="9">
    <location>
        <position position="37"/>
    </location>
    <ligand>
        <name>FAD</name>
        <dbReference type="ChEBI" id="CHEBI:57692"/>
    </ligand>
</feature>
<evidence type="ECO:0000259" key="11">
    <source>
        <dbReference type="Pfam" id="PF07992"/>
    </source>
</evidence>
<dbReference type="PANTHER" id="PTHR48467:SF1">
    <property type="entry name" value="GLUTAMATE SYNTHASE 1 [NADH], CHLOROPLASTIC-LIKE"/>
    <property type="match status" value="1"/>
</dbReference>
<keyword evidence="13" id="KW-1185">Reference proteome</keyword>
<comment type="similarity">
    <text evidence="2 8">Belongs to the ferredoxin--NADP reductase type 1 family.</text>
</comment>
<dbReference type="Pfam" id="PF07992">
    <property type="entry name" value="Pyr_redox_2"/>
    <property type="match status" value="1"/>
</dbReference>
<comment type="caution">
    <text evidence="12">The sequence shown here is derived from an EMBL/GenBank/DDBJ whole genome shotgun (WGS) entry which is preliminary data.</text>
</comment>
<evidence type="ECO:0000256" key="10">
    <source>
        <dbReference type="PIRSR" id="PIRSR000362-2"/>
    </source>
</evidence>
<evidence type="ECO:0000256" key="4">
    <source>
        <dbReference type="ARBA" id="ARBA00022827"/>
    </source>
</evidence>
<evidence type="ECO:0000256" key="9">
    <source>
        <dbReference type="PIRSR" id="PIRSR000362-1"/>
    </source>
</evidence>
<dbReference type="InterPro" id="IPR023753">
    <property type="entry name" value="FAD/NAD-binding_dom"/>
</dbReference>
<evidence type="ECO:0000256" key="5">
    <source>
        <dbReference type="ARBA" id="ARBA00022857"/>
    </source>
</evidence>
<dbReference type="InterPro" id="IPR055275">
    <property type="entry name" value="Ferredox_Rdtase"/>
</dbReference>
<keyword evidence="6 8" id="KW-0560">Oxidoreductase</keyword>
<dbReference type="Gene3D" id="3.40.50.720">
    <property type="entry name" value="NAD(P)-binding Rossmann-like Domain"/>
    <property type="match status" value="1"/>
</dbReference>
<comment type="catalytic activity">
    <reaction evidence="7 8">
        <text>2 reduced [adrenodoxin] + NADP(+) + H(+) = 2 oxidized [adrenodoxin] + NADPH</text>
        <dbReference type="Rhea" id="RHEA:42312"/>
        <dbReference type="Rhea" id="RHEA-COMP:9998"/>
        <dbReference type="Rhea" id="RHEA-COMP:9999"/>
        <dbReference type="ChEBI" id="CHEBI:15378"/>
        <dbReference type="ChEBI" id="CHEBI:33737"/>
        <dbReference type="ChEBI" id="CHEBI:33738"/>
        <dbReference type="ChEBI" id="CHEBI:57783"/>
        <dbReference type="ChEBI" id="CHEBI:58349"/>
        <dbReference type="EC" id="1.18.1.6"/>
    </reaction>
</comment>
<feature type="binding site" evidence="10">
    <location>
        <position position="234"/>
    </location>
    <ligand>
        <name>NADP(+)</name>
        <dbReference type="ChEBI" id="CHEBI:58349"/>
    </ligand>
</feature>
<evidence type="ECO:0000313" key="13">
    <source>
        <dbReference type="Proteomes" id="UP000054937"/>
    </source>
</evidence>
<keyword evidence="5 8" id="KW-0521">NADP</keyword>
<proteinExistence type="inferred from homology"/>
<keyword evidence="4 8" id="KW-0274">FAD</keyword>
<dbReference type="InterPro" id="IPR036188">
    <property type="entry name" value="FAD/NAD-bd_sf"/>
</dbReference>
<dbReference type="PANTHER" id="PTHR48467">
    <property type="entry name" value="GLUTAMATE SYNTHASE 1 [NADH], CHLOROPLASTIC-LIKE"/>
    <property type="match status" value="1"/>
</dbReference>
<gene>
    <name evidence="12" type="ORF">PPERSA_08069</name>
</gene>
<reference evidence="12 13" key="1">
    <citation type="journal article" date="2015" name="Sci. Rep.">
        <title>Genome of the facultative scuticociliatosis pathogen Pseudocohnilembus persalinus provides insight into its virulence through horizontal gene transfer.</title>
        <authorList>
            <person name="Xiong J."/>
            <person name="Wang G."/>
            <person name="Cheng J."/>
            <person name="Tian M."/>
            <person name="Pan X."/>
            <person name="Warren A."/>
            <person name="Jiang C."/>
            <person name="Yuan D."/>
            <person name="Miao W."/>
        </authorList>
    </citation>
    <scope>NUCLEOTIDE SEQUENCE [LARGE SCALE GENOMIC DNA]</scope>
    <source>
        <strain evidence="12">36N120E</strain>
    </source>
</reference>
<evidence type="ECO:0000256" key="3">
    <source>
        <dbReference type="ARBA" id="ARBA00022630"/>
    </source>
</evidence>
<dbReference type="OrthoDB" id="333024at2759"/>
<evidence type="ECO:0000256" key="7">
    <source>
        <dbReference type="ARBA" id="ARBA00048933"/>
    </source>
</evidence>
<dbReference type="Proteomes" id="UP000054937">
    <property type="component" value="Unassembled WGS sequence"/>
</dbReference>
<evidence type="ECO:0000256" key="1">
    <source>
        <dbReference type="ARBA" id="ARBA00001974"/>
    </source>
</evidence>
<evidence type="ECO:0000313" key="12">
    <source>
        <dbReference type="EMBL" id="KRX08758.1"/>
    </source>
</evidence>
<organism evidence="12 13">
    <name type="scientific">Pseudocohnilembus persalinus</name>
    <name type="common">Ciliate</name>
    <dbReference type="NCBI Taxonomy" id="266149"/>
    <lineage>
        <taxon>Eukaryota</taxon>
        <taxon>Sar</taxon>
        <taxon>Alveolata</taxon>
        <taxon>Ciliophora</taxon>
        <taxon>Intramacronucleata</taxon>
        <taxon>Oligohymenophorea</taxon>
        <taxon>Scuticociliatia</taxon>
        <taxon>Philasterida</taxon>
        <taxon>Pseudocohnilembidae</taxon>
        <taxon>Pseudocohnilembus</taxon>
    </lineage>
</organism>
<dbReference type="OMA" id="RFNFIGN"/>
<feature type="binding site" evidence="10">
    <location>
        <begin position="222"/>
        <end position="223"/>
    </location>
    <ligand>
        <name>NADP(+)</name>
        <dbReference type="ChEBI" id="CHEBI:58349"/>
    </ligand>
</feature>
<comment type="subcellular location">
    <subcellularLocation>
        <location evidence="8">Mitochondrion</location>
    </subcellularLocation>
</comment>
<dbReference type="AlphaFoldDB" id="A0A0V0R2M0"/>
<feature type="domain" description="FAD/NAD(P)-binding" evidence="11">
    <location>
        <begin position="28"/>
        <end position="209"/>
    </location>
</feature>
<feature type="binding site" evidence="9">
    <location>
        <position position="103"/>
    </location>
    <ligand>
        <name>FAD</name>
        <dbReference type="ChEBI" id="CHEBI:57692"/>
    </ligand>
</feature>
<dbReference type="Gene3D" id="3.50.50.60">
    <property type="entry name" value="FAD/NAD(P)-binding domain"/>
    <property type="match status" value="1"/>
</dbReference>
<dbReference type="SUPFAM" id="SSF51971">
    <property type="entry name" value="Nucleotide-binding domain"/>
    <property type="match status" value="1"/>
</dbReference>
<feature type="binding site" evidence="9">
    <location>
        <position position="59"/>
    </location>
    <ligand>
        <name>FAD</name>
        <dbReference type="ChEBI" id="CHEBI:57692"/>
    </ligand>
</feature>
<feature type="binding site" evidence="10">
    <location>
        <begin position="178"/>
        <end position="181"/>
    </location>
    <ligand>
        <name>NADP(+)</name>
        <dbReference type="ChEBI" id="CHEBI:58349"/>
    </ligand>
</feature>
<evidence type="ECO:0000256" key="2">
    <source>
        <dbReference type="ARBA" id="ARBA00008312"/>
    </source>
</evidence>
<keyword evidence="8" id="KW-0496">Mitochondrion</keyword>
<dbReference type="PRINTS" id="PR00419">
    <property type="entry name" value="ADXRDTASE"/>
</dbReference>
<comment type="cofactor">
    <cofactor evidence="1 8 9">
        <name>FAD</name>
        <dbReference type="ChEBI" id="CHEBI:57692"/>
    </cofactor>
</comment>
<dbReference type="EC" id="1.18.1.6" evidence="8"/>
<protein>
    <recommendedName>
        <fullName evidence="8">NADPH:adrenodoxin oxidoreductase, mitochondrial</fullName>
        <ecNumber evidence="8">1.18.1.6</ecNumber>
    </recommendedName>
</protein>
<dbReference type="GO" id="GO:0005739">
    <property type="term" value="C:mitochondrion"/>
    <property type="evidence" value="ECO:0007669"/>
    <property type="project" value="UniProtKB-SubCell"/>
</dbReference>
<evidence type="ECO:0000256" key="6">
    <source>
        <dbReference type="ARBA" id="ARBA00023002"/>
    </source>
</evidence>
<dbReference type="PIRSF" id="PIRSF000362">
    <property type="entry name" value="FNR"/>
    <property type="match status" value="1"/>
</dbReference>
<name>A0A0V0R2M0_PSEPJ</name>
<keyword evidence="3 8" id="KW-0285">Flavoprotein</keyword>
<dbReference type="InParanoid" id="A0A0V0R2M0"/>
<evidence type="ECO:0000256" key="8">
    <source>
        <dbReference type="PIRNR" id="PIRNR000362"/>
    </source>
</evidence>